<dbReference type="PANTHER" id="PTHR30146:SF138">
    <property type="entry name" value="TRANSCRIPTIONAL REGULATORY PROTEIN"/>
    <property type="match status" value="1"/>
</dbReference>
<dbReference type="EMBL" id="MRDE01000078">
    <property type="protein sequence ID" value="OMH23212.1"/>
    <property type="molecule type" value="Genomic_DNA"/>
</dbReference>
<dbReference type="Pfam" id="PF13377">
    <property type="entry name" value="Peripla_BP_3"/>
    <property type="match status" value="1"/>
</dbReference>
<dbReference type="InterPro" id="IPR010982">
    <property type="entry name" value="Lambda_DNA-bd_dom_sf"/>
</dbReference>
<dbReference type="PANTHER" id="PTHR30146">
    <property type="entry name" value="LACI-RELATED TRANSCRIPTIONAL REPRESSOR"/>
    <property type="match status" value="1"/>
</dbReference>
<dbReference type="Proteomes" id="UP000187085">
    <property type="component" value="Unassembled WGS sequence"/>
</dbReference>
<keyword evidence="1" id="KW-0805">Transcription regulation</keyword>
<name>A0A1R1L6P9_9MICC</name>
<accession>A0A1R1L6P9</accession>
<evidence type="ECO:0000256" key="2">
    <source>
        <dbReference type="ARBA" id="ARBA00023125"/>
    </source>
</evidence>
<evidence type="ECO:0000259" key="4">
    <source>
        <dbReference type="PROSITE" id="PS50932"/>
    </source>
</evidence>
<dbReference type="GO" id="GO:0000976">
    <property type="term" value="F:transcription cis-regulatory region binding"/>
    <property type="evidence" value="ECO:0007669"/>
    <property type="project" value="TreeGrafter"/>
</dbReference>
<dbReference type="PROSITE" id="PS50932">
    <property type="entry name" value="HTH_LACI_2"/>
    <property type="match status" value="1"/>
</dbReference>
<dbReference type="InterPro" id="IPR000843">
    <property type="entry name" value="HTH_LacI"/>
</dbReference>
<dbReference type="CDD" id="cd06267">
    <property type="entry name" value="PBP1_LacI_sugar_binding-like"/>
    <property type="match status" value="1"/>
</dbReference>
<evidence type="ECO:0000313" key="6">
    <source>
        <dbReference type="Proteomes" id="UP000187085"/>
    </source>
</evidence>
<dbReference type="STRING" id="554083.BKD30_13825"/>
<dbReference type="SMART" id="SM00354">
    <property type="entry name" value="HTH_LACI"/>
    <property type="match status" value="1"/>
</dbReference>
<comment type="caution">
    <text evidence="5">The sequence shown here is derived from an EMBL/GenBank/DDBJ whole genome shotgun (WGS) entry which is preliminary data.</text>
</comment>
<evidence type="ECO:0000256" key="1">
    <source>
        <dbReference type="ARBA" id="ARBA00023015"/>
    </source>
</evidence>
<dbReference type="RefSeq" id="WP_076705514.1">
    <property type="nucleotide sequence ID" value="NZ_MRDE01000078.1"/>
</dbReference>
<dbReference type="OrthoDB" id="3258243at2"/>
<dbReference type="AlphaFoldDB" id="A0A1R1L6P9"/>
<dbReference type="InterPro" id="IPR046335">
    <property type="entry name" value="LacI/GalR-like_sensor"/>
</dbReference>
<dbReference type="InterPro" id="IPR028082">
    <property type="entry name" value="Peripla_BP_I"/>
</dbReference>
<proteinExistence type="predicted"/>
<keyword evidence="2" id="KW-0238">DNA-binding</keyword>
<dbReference type="Pfam" id="PF00356">
    <property type="entry name" value="LacI"/>
    <property type="match status" value="1"/>
</dbReference>
<gene>
    <name evidence="5" type="ORF">BKD30_13825</name>
</gene>
<reference evidence="5 6" key="1">
    <citation type="submission" date="2016-12" db="EMBL/GenBank/DDBJ databases">
        <title>Draft genome of Tersicoccus phoenicis 1P05MA.</title>
        <authorList>
            <person name="Nakajima Y."/>
            <person name="Yoshizawa S."/>
            <person name="Nakamura K."/>
            <person name="Ogura Y."/>
            <person name="Hayashi T."/>
            <person name="Kogure K."/>
        </authorList>
    </citation>
    <scope>NUCLEOTIDE SEQUENCE [LARGE SCALE GENOMIC DNA]</scope>
    <source>
        <strain evidence="5 6">1p05MA</strain>
    </source>
</reference>
<dbReference type="GO" id="GO:0003700">
    <property type="term" value="F:DNA-binding transcription factor activity"/>
    <property type="evidence" value="ECO:0007669"/>
    <property type="project" value="TreeGrafter"/>
</dbReference>
<feature type="domain" description="HTH lacI-type" evidence="4">
    <location>
        <begin position="18"/>
        <end position="72"/>
    </location>
</feature>
<evidence type="ECO:0000256" key="3">
    <source>
        <dbReference type="ARBA" id="ARBA00023163"/>
    </source>
</evidence>
<protein>
    <recommendedName>
        <fullName evidence="4">HTH lacI-type domain-containing protein</fullName>
    </recommendedName>
</protein>
<dbReference type="Gene3D" id="3.40.50.2300">
    <property type="match status" value="2"/>
</dbReference>
<keyword evidence="6" id="KW-1185">Reference proteome</keyword>
<dbReference type="CDD" id="cd01392">
    <property type="entry name" value="HTH_LacI"/>
    <property type="match status" value="1"/>
</dbReference>
<dbReference type="SUPFAM" id="SSF47413">
    <property type="entry name" value="lambda repressor-like DNA-binding domains"/>
    <property type="match status" value="1"/>
</dbReference>
<organism evidence="5 6">
    <name type="scientific">Tersicoccus phoenicis</name>
    <dbReference type="NCBI Taxonomy" id="554083"/>
    <lineage>
        <taxon>Bacteria</taxon>
        <taxon>Bacillati</taxon>
        <taxon>Actinomycetota</taxon>
        <taxon>Actinomycetes</taxon>
        <taxon>Micrococcales</taxon>
        <taxon>Micrococcaceae</taxon>
        <taxon>Tersicoccus</taxon>
    </lineage>
</organism>
<sequence>MNVDGPPGEAGSARAQRVTIYDVARAAGVAPSTVSRAFARPGRVTAATAEKVRQAADQVGYRPEMTQRRGPAERRRARTIALLVADITNPVFLDIIRGAEEAVTAAGYTLLLANTQESDRLERGILERVLDSVDGLLLTSSRMPDAGIRLIARQKPTVVLNRFVTGVPCVVGDSTGIRRAAELFATIGRTRVAYLAGPEASWANGVRWRALVDAAPGLALSVRQLGPFAPDIAGGEAAAATWLTRRTPAVLAYNDLMAIGFQRAVLAAGLRVPEDVAVVGFDDSVLAGLVVPALTSIGTPLVRIGATAVHHLLALERGGHPAVDRPVLLPTRLVERSSTPARPVPGAPR</sequence>
<keyword evidence="3" id="KW-0804">Transcription</keyword>
<dbReference type="SUPFAM" id="SSF53822">
    <property type="entry name" value="Periplasmic binding protein-like I"/>
    <property type="match status" value="1"/>
</dbReference>
<evidence type="ECO:0000313" key="5">
    <source>
        <dbReference type="EMBL" id="OMH23212.1"/>
    </source>
</evidence>
<dbReference type="Gene3D" id="1.10.260.40">
    <property type="entry name" value="lambda repressor-like DNA-binding domains"/>
    <property type="match status" value="1"/>
</dbReference>